<evidence type="ECO:0000256" key="4">
    <source>
        <dbReference type="ARBA" id="ARBA00022989"/>
    </source>
</evidence>
<feature type="transmembrane region" description="Helical" evidence="6">
    <location>
        <begin position="140"/>
        <end position="166"/>
    </location>
</feature>
<keyword evidence="2" id="KW-1003">Cell membrane</keyword>
<dbReference type="RefSeq" id="WP_126126807.1">
    <property type="nucleotide sequence ID" value="NZ_CP034464.1"/>
</dbReference>
<evidence type="ECO:0000256" key="1">
    <source>
        <dbReference type="ARBA" id="ARBA00004651"/>
    </source>
</evidence>
<evidence type="ECO:0000256" key="3">
    <source>
        <dbReference type="ARBA" id="ARBA00022692"/>
    </source>
</evidence>
<feature type="transmembrane region" description="Helical" evidence="6">
    <location>
        <begin position="43"/>
        <end position="68"/>
    </location>
</feature>
<feature type="transmembrane region" description="Helical" evidence="6">
    <location>
        <begin position="74"/>
        <end position="92"/>
    </location>
</feature>
<organism evidence="7 8">
    <name type="scientific">Undibacterium parvum</name>
    <dbReference type="NCBI Taxonomy" id="401471"/>
    <lineage>
        <taxon>Bacteria</taxon>
        <taxon>Pseudomonadati</taxon>
        <taxon>Pseudomonadota</taxon>
        <taxon>Betaproteobacteria</taxon>
        <taxon>Burkholderiales</taxon>
        <taxon>Oxalobacteraceae</taxon>
        <taxon>Undibacterium</taxon>
    </lineage>
</organism>
<accession>A0A3Q9BPF1</accession>
<keyword evidence="5 6" id="KW-0472">Membrane</keyword>
<dbReference type="PANTHER" id="PTHR30086">
    <property type="entry name" value="ARGININE EXPORTER PROTEIN ARGO"/>
    <property type="match status" value="1"/>
</dbReference>
<keyword evidence="8" id="KW-1185">Reference proteome</keyword>
<dbReference type="GO" id="GO:0005886">
    <property type="term" value="C:plasma membrane"/>
    <property type="evidence" value="ECO:0007669"/>
    <property type="project" value="UniProtKB-SubCell"/>
</dbReference>
<dbReference type="EMBL" id="CP034464">
    <property type="protein sequence ID" value="AZP11419.1"/>
    <property type="molecule type" value="Genomic_DNA"/>
</dbReference>
<evidence type="ECO:0000256" key="2">
    <source>
        <dbReference type="ARBA" id="ARBA00022475"/>
    </source>
</evidence>
<feature type="transmembrane region" description="Helical" evidence="6">
    <location>
        <begin position="178"/>
        <end position="196"/>
    </location>
</feature>
<dbReference type="Proteomes" id="UP000275663">
    <property type="component" value="Chromosome"/>
</dbReference>
<dbReference type="OrthoDB" id="9812084at2"/>
<sequence>MQLSLILSMAAFALVSSITPGPVNLITLSAAVNFGWRVALRHVWGATLGFTFLLVLLGVSVHAVLHFLPQLSLALHWVGVAFLVYLALRLASSQSHIERQQNAPAPSFLSGALLQWLNPKAWIACISGVAAFTAEGATQTLWWFALIYFVVCFLSLACWAVAGIFLSIYLRQPRYLRAFNLSMAALLLASAVYLLMS</sequence>
<name>A0A3Q9BPF1_9BURK</name>
<dbReference type="PANTHER" id="PTHR30086:SF20">
    <property type="entry name" value="ARGININE EXPORTER PROTEIN ARGO-RELATED"/>
    <property type="match status" value="1"/>
</dbReference>
<evidence type="ECO:0000256" key="6">
    <source>
        <dbReference type="SAM" id="Phobius"/>
    </source>
</evidence>
<dbReference type="GO" id="GO:0033228">
    <property type="term" value="P:cysteine export across plasma membrane"/>
    <property type="evidence" value="ECO:0007669"/>
    <property type="project" value="TreeGrafter"/>
</dbReference>
<keyword evidence="3 6" id="KW-0812">Transmembrane</keyword>
<gene>
    <name evidence="7" type="ORF">EJN92_05045</name>
</gene>
<evidence type="ECO:0000313" key="7">
    <source>
        <dbReference type="EMBL" id="AZP11419.1"/>
    </source>
</evidence>
<dbReference type="Pfam" id="PF01810">
    <property type="entry name" value="LysE"/>
    <property type="match status" value="1"/>
</dbReference>
<protein>
    <submittedName>
        <fullName evidence="7">LysE family translocator</fullName>
    </submittedName>
</protein>
<keyword evidence="4 6" id="KW-1133">Transmembrane helix</keyword>
<feature type="transmembrane region" description="Helical" evidence="6">
    <location>
        <begin position="113"/>
        <end position="134"/>
    </location>
</feature>
<proteinExistence type="predicted"/>
<feature type="transmembrane region" description="Helical" evidence="6">
    <location>
        <begin position="6"/>
        <end position="31"/>
    </location>
</feature>
<dbReference type="KEGG" id="upv:EJN92_05045"/>
<reference evidence="7 8" key="1">
    <citation type="journal article" date="2011" name="Int. J. Syst. Evol. Microbiol.">
        <title>Description of Undibacterium oligocarboniphilum sp. nov., isolated from purified water, and Undibacterium pigrum strain CCUG 49012 as the type strain of Undibacterium parvum sp. nov., and emended descriptions of the genus Undibacterium and the species Undibacterium pigrum.</title>
        <authorList>
            <person name="Eder W."/>
            <person name="Wanner G."/>
            <person name="Ludwig W."/>
            <person name="Busse H.J."/>
            <person name="Ziemke-Kageler F."/>
            <person name="Lang E."/>
        </authorList>
    </citation>
    <scope>NUCLEOTIDE SEQUENCE [LARGE SCALE GENOMIC DNA]</scope>
    <source>
        <strain evidence="7 8">DSM 23061</strain>
    </source>
</reference>
<evidence type="ECO:0000313" key="8">
    <source>
        <dbReference type="Proteomes" id="UP000275663"/>
    </source>
</evidence>
<evidence type="ECO:0000256" key="5">
    <source>
        <dbReference type="ARBA" id="ARBA00023136"/>
    </source>
</evidence>
<dbReference type="GO" id="GO:0015171">
    <property type="term" value="F:amino acid transmembrane transporter activity"/>
    <property type="evidence" value="ECO:0007669"/>
    <property type="project" value="TreeGrafter"/>
</dbReference>
<dbReference type="InterPro" id="IPR001123">
    <property type="entry name" value="LeuE-type"/>
</dbReference>
<dbReference type="AlphaFoldDB" id="A0A3Q9BPF1"/>
<comment type="subcellular location">
    <subcellularLocation>
        <location evidence="1">Cell membrane</location>
        <topology evidence="1">Multi-pass membrane protein</topology>
    </subcellularLocation>
</comment>